<keyword evidence="3" id="KW-1185">Reference proteome</keyword>
<gene>
    <name evidence="2" type="ORF">C1I95_24705</name>
</gene>
<feature type="coiled-coil region" evidence="1">
    <location>
        <begin position="129"/>
        <end position="167"/>
    </location>
</feature>
<organism evidence="2 3">
    <name type="scientific">Micromonospora craterilacus</name>
    <dbReference type="NCBI Taxonomy" id="1655439"/>
    <lineage>
        <taxon>Bacteria</taxon>
        <taxon>Bacillati</taxon>
        <taxon>Actinomycetota</taxon>
        <taxon>Actinomycetes</taxon>
        <taxon>Micromonosporales</taxon>
        <taxon>Micromonosporaceae</taxon>
        <taxon>Micromonospora</taxon>
    </lineage>
</organism>
<dbReference type="AlphaFoldDB" id="A0A2W2EUB5"/>
<sequence length="486" mass="53563">MSGQQFDAPTRDLLASLRDQLGDAPSPTVYRTLLGDVEAMAVQRDWFRRLLITAGRNLRIFGPEGEGTFDAIPDAAAEARQAGDVLGEQLERAEAERDECRRITLAVADVLRLDRGIALDEIPGIVSALAVIRDELEADRDRLDGIRRELQRENDGLRNDNGSLRRGNAAYANENGDLRRRHDELVAAHNATVAHRRAVQLANADLRDEVNQLRAASRADAHRRHDLVFNGISRALGEQQVFVPLPVRERCAEAALAALDANHDWYPDRDQLCVTCHLPDGKCPVSPMTPPLGTRDDPNRIDHAYWNRRAMISDAARIALAKHGYEVPVPPMDRAAEAVMAALDAEPASPREPVDLAPLLASIDNALRNGSYMTGANLAFGRLCDRLGVDRDGLEFRPDWAQRQAARDEIDARVDPTHAGFVKGVYDTAIVAEPAENKLALRKRITAAVEERILEAWPYQEPAFMAQVAAEAAFAAVETIHPETNG</sequence>
<keyword evidence="1" id="KW-0175">Coiled coil</keyword>
<dbReference type="RefSeq" id="WP_111217115.1">
    <property type="nucleotide sequence ID" value="NZ_POTY01000192.1"/>
</dbReference>
<evidence type="ECO:0000313" key="3">
    <source>
        <dbReference type="Proteomes" id="UP000248924"/>
    </source>
</evidence>
<dbReference type="EMBL" id="POTY01000192">
    <property type="protein sequence ID" value="PZG12947.1"/>
    <property type="molecule type" value="Genomic_DNA"/>
</dbReference>
<comment type="caution">
    <text evidence="2">The sequence shown here is derived from an EMBL/GenBank/DDBJ whole genome shotgun (WGS) entry which is preliminary data.</text>
</comment>
<dbReference type="Proteomes" id="UP000248924">
    <property type="component" value="Unassembled WGS sequence"/>
</dbReference>
<accession>A0A2W2EUB5</accession>
<evidence type="ECO:0000313" key="2">
    <source>
        <dbReference type="EMBL" id="PZG12947.1"/>
    </source>
</evidence>
<reference evidence="2 3" key="1">
    <citation type="submission" date="2018-01" db="EMBL/GenBank/DDBJ databases">
        <title>Draft genome sequence of Jishengella sp. NA12.</title>
        <authorList>
            <person name="Sahin N."/>
            <person name="Ay H."/>
            <person name="Saygin H."/>
        </authorList>
    </citation>
    <scope>NUCLEOTIDE SEQUENCE [LARGE SCALE GENOMIC DNA]</scope>
    <source>
        <strain evidence="2 3">NA12</strain>
    </source>
</reference>
<dbReference type="OrthoDB" id="10021224at2"/>
<evidence type="ECO:0000256" key="1">
    <source>
        <dbReference type="SAM" id="Coils"/>
    </source>
</evidence>
<proteinExistence type="predicted"/>
<protein>
    <submittedName>
        <fullName evidence="2">Uncharacterized protein</fullName>
    </submittedName>
</protein>
<name>A0A2W2EUB5_9ACTN</name>